<feature type="region of interest" description="Disordered" evidence="1">
    <location>
        <begin position="146"/>
        <end position="174"/>
    </location>
</feature>
<comment type="caution">
    <text evidence="2">The sequence shown here is derived from an EMBL/GenBank/DDBJ whole genome shotgun (WGS) entry which is preliminary data.</text>
</comment>
<dbReference type="AlphaFoldDB" id="A0A0L0EU68"/>
<accession>A0A0L0EU68</accession>
<reference evidence="3" key="1">
    <citation type="submission" date="2015-07" db="EMBL/GenBank/DDBJ databases">
        <title>Draft genome sequence of a Pseudoalteromonas rubra strain, OCN096, isolated from Kaneohe Bay, Oahu, Hawaii.</title>
        <authorList>
            <person name="Beurmann S."/>
            <person name="Ushijima B."/>
            <person name="Belcaid M."/>
            <person name="Callahan S.M."/>
            <person name="Aeby G.S."/>
        </authorList>
    </citation>
    <scope>NUCLEOTIDE SEQUENCE [LARGE SCALE GENOMIC DNA]</scope>
    <source>
        <strain evidence="3">OCN096</strain>
    </source>
</reference>
<sequence>MNSTQPKKAAFQQLSQAVMPTQLNTILSDIDTMLASARQTIDQSLQQSSQLVDQSRQHLSLISQALENTVSHTQTAESEDQNLAEGTLNTYQDDQIQSQLQQQADHLEAQNAHMKQVFTEQELAAKKSAEAAQQAMEATLKNMEQQLMQQNQAFEQEVTQPAAEPGANSPSQQE</sequence>
<evidence type="ECO:0000256" key="1">
    <source>
        <dbReference type="SAM" id="MobiDB-lite"/>
    </source>
</evidence>
<dbReference type="EMBL" id="LFZX01000043">
    <property type="protein sequence ID" value="KNC67925.1"/>
    <property type="molecule type" value="Genomic_DNA"/>
</dbReference>
<feature type="compositionally biased region" description="Polar residues" evidence="1">
    <location>
        <begin position="146"/>
        <end position="159"/>
    </location>
</feature>
<dbReference type="Proteomes" id="UP000036850">
    <property type="component" value="Unassembled WGS sequence"/>
</dbReference>
<evidence type="ECO:0000313" key="3">
    <source>
        <dbReference type="Proteomes" id="UP000036850"/>
    </source>
</evidence>
<gene>
    <name evidence="2" type="ORF">AC626_07825</name>
</gene>
<dbReference type="OrthoDB" id="6315185at2"/>
<evidence type="ECO:0000313" key="2">
    <source>
        <dbReference type="EMBL" id="KNC67925.1"/>
    </source>
</evidence>
<protein>
    <submittedName>
        <fullName evidence="2">Uncharacterized protein</fullName>
    </submittedName>
</protein>
<proteinExistence type="predicted"/>
<dbReference type="PATRIC" id="fig|43658.6.peg.4817"/>
<organism evidence="2 3">
    <name type="scientific">Pseudoalteromonas rubra</name>
    <dbReference type="NCBI Taxonomy" id="43658"/>
    <lineage>
        <taxon>Bacteria</taxon>
        <taxon>Pseudomonadati</taxon>
        <taxon>Pseudomonadota</taxon>
        <taxon>Gammaproteobacteria</taxon>
        <taxon>Alteromonadales</taxon>
        <taxon>Pseudoalteromonadaceae</taxon>
        <taxon>Pseudoalteromonas</taxon>
    </lineage>
</organism>
<name>A0A0L0EU68_9GAMM</name>